<dbReference type="CDD" id="cd07987">
    <property type="entry name" value="LPLAT_MGAT-like"/>
    <property type="match status" value="1"/>
</dbReference>
<dbReference type="InParanoid" id="A0A423PZ19"/>
<dbReference type="PANTHER" id="PTHR22753:SF14">
    <property type="entry name" value="MONOACYLGLYCEROL_DIACYLGLYCEROL O-ACYLTRANSFERASE"/>
    <property type="match status" value="1"/>
</dbReference>
<feature type="domain" description="Phospholipid/glycerol acyltransferase" evidence="1">
    <location>
        <begin position="74"/>
        <end position="192"/>
    </location>
</feature>
<dbReference type="EMBL" id="AYKG01000009">
    <property type="protein sequence ID" value="ROO30862.1"/>
    <property type="molecule type" value="Genomic_DNA"/>
</dbReference>
<gene>
    <name evidence="2" type="ORF">SAJA_04205</name>
</gene>
<dbReference type="Proteomes" id="UP000285310">
    <property type="component" value="Unassembled WGS sequence"/>
</dbReference>
<keyword evidence="3" id="KW-1185">Reference proteome</keyword>
<dbReference type="GO" id="GO:0016746">
    <property type="term" value="F:acyltransferase activity"/>
    <property type="evidence" value="ECO:0007669"/>
    <property type="project" value="UniProtKB-KW"/>
</dbReference>
<dbReference type="Pfam" id="PF01553">
    <property type="entry name" value="Acyltransferase"/>
    <property type="match status" value="1"/>
</dbReference>
<evidence type="ECO:0000313" key="3">
    <source>
        <dbReference type="Proteomes" id="UP000285310"/>
    </source>
</evidence>
<dbReference type="RefSeq" id="WP_123657383.1">
    <property type="nucleotide sequence ID" value="NZ_AYKG01000009.1"/>
</dbReference>
<evidence type="ECO:0000313" key="2">
    <source>
        <dbReference type="EMBL" id="ROO30862.1"/>
    </source>
</evidence>
<dbReference type="SUPFAM" id="SSF69593">
    <property type="entry name" value="Glycerol-3-phosphate (1)-acyltransferase"/>
    <property type="match status" value="1"/>
</dbReference>
<keyword evidence="2" id="KW-0012">Acyltransferase</keyword>
<name>A0A423PZ19_9GAMM</name>
<protein>
    <submittedName>
        <fullName evidence="2">Glycerol acyltransferase</fullName>
    </submittedName>
</protein>
<dbReference type="SMART" id="SM00563">
    <property type="entry name" value="PlsC"/>
    <property type="match status" value="1"/>
</dbReference>
<proteinExistence type="predicted"/>
<dbReference type="AlphaFoldDB" id="A0A423PZ19"/>
<dbReference type="GO" id="GO:0016020">
    <property type="term" value="C:membrane"/>
    <property type="evidence" value="ECO:0007669"/>
    <property type="project" value="TreeGrafter"/>
</dbReference>
<dbReference type="PANTHER" id="PTHR22753">
    <property type="entry name" value="TRANSMEMBRANE PROTEIN 68"/>
    <property type="match status" value="1"/>
</dbReference>
<reference evidence="2 3" key="1">
    <citation type="submission" date="2013-10" db="EMBL/GenBank/DDBJ databases">
        <title>Salinisphaera japonica YTM-1 Genome Sequencing.</title>
        <authorList>
            <person name="Lai Q."/>
            <person name="Li C."/>
            <person name="Shao Z."/>
        </authorList>
    </citation>
    <scope>NUCLEOTIDE SEQUENCE [LARGE SCALE GENOMIC DNA]</scope>
    <source>
        <strain evidence="2 3">YTM-1</strain>
    </source>
</reference>
<dbReference type="InterPro" id="IPR002123">
    <property type="entry name" value="Plipid/glycerol_acylTrfase"/>
</dbReference>
<accession>A0A423PZ19</accession>
<evidence type="ECO:0000259" key="1">
    <source>
        <dbReference type="SMART" id="SM00563"/>
    </source>
</evidence>
<sequence>MRTRRYLKSRLVPRDVEAIVDGLRLGHTGSTGYDPWGLNPDTTKMTFTVVRWLYERYFRVVAHGLDNVPASGRVLLVGNHGGQLPLDGVLVSYAVASRGSGARLPRSMIERWFPSVPFLGNWMSSVGGVIGDPKNCAKMLERDEALVVFPEGIRGSGKPYRLRYQLQRFGHGFMHLAMEHDTPIVPVGIVGCEETMPSLGNMRPLARMLGLPYLPLALPAVLPARVVLNFGAPLYFGGEPGSEAEVAQRVETVKDAIRDLIDQGIAQRRDLI</sequence>
<organism evidence="2 3">
    <name type="scientific">Salinisphaera japonica YTM-1</name>
    <dbReference type="NCBI Taxonomy" id="1209778"/>
    <lineage>
        <taxon>Bacteria</taxon>
        <taxon>Pseudomonadati</taxon>
        <taxon>Pseudomonadota</taxon>
        <taxon>Gammaproteobacteria</taxon>
        <taxon>Salinisphaerales</taxon>
        <taxon>Salinisphaeraceae</taxon>
        <taxon>Salinisphaera</taxon>
    </lineage>
</organism>
<dbReference type="OrthoDB" id="1113830at2"/>
<keyword evidence="2" id="KW-0808">Transferase</keyword>
<comment type="caution">
    <text evidence="2">The sequence shown here is derived from an EMBL/GenBank/DDBJ whole genome shotgun (WGS) entry which is preliminary data.</text>
</comment>